<keyword evidence="6" id="KW-0833">Ubl conjugation pathway</keyword>
<keyword evidence="3" id="KW-0479">Metal-binding</keyword>
<dbReference type="PROSITE" id="PS51140">
    <property type="entry name" value="CUE"/>
    <property type="match status" value="1"/>
</dbReference>
<keyword evidence="7" id="KW-0862">Zinc</keyword>
<evidence type="ECO:0000256" key="3">
    <source>
        <dbReference type="ARBA" id="ARBA00022723"/>
    </source>
</evidence>
<dbReference type="PANTHER" id="PTHR22770">
    <property type="entry name" value="UBIQUITIN CONJUGATING ENZYME 7 INTERACTING PROTEIN-RELATED"/>
    <property type="match status" value="1"/>
</dbReference>
<dbReference type="Gene3D" id="1.20.120.1750">
    <property type="match status" value="1"/>
</dbReference>
<keyword evidence="4" id="KW-0677">Repeat</keyword>
<organism evidence="11 12">
    <name type="scientific">Seminavis robusta</name>
    <dbReference type="NCBI Taxonomy" id="568900"/>
    <lineage>
        <taxon>Eukaryota</taxon>
        <taxon>Sar</taxon>
        <taxon>Stramenopiles</taxon>
        <taxon>Ochrophyta</taxon>
        <taxon>Bacillariophyta</taxon>
        <taxon>Bacillariophyceae</taxon>
        <taxon>Bacillariophycidae</taxon>
        <taxon>Naviculales</taxon>
        <taxon>Naviculaceae</taxon>
        <taxon>Seminavis</taxon>
    </lineage>
</organism>
<dbReference type="Pfam" id="PF26200">
    <property type="entry name" value="Rcat_RNF216"/>
    <property type="match status" value="1"/>
</dbReference>
<keyword evidence="5" id="KW-0863">Zinc-finger</keyword>
<feature type="domain" description="RING-type" evidence="10">
    <location>
        <begin position="258"/>
        <end position="482"/>
    </location>
</feature>
<evidence type="ECO:0000259" key="9">
    <source>
        <dbReference type="PROSITE" id="PS51140"/>
    </source>
</evidence>
<dbReference type="GO" id="GO:0016740">
    <property type="term" value="F:transferase activity"/>
    <property type="evidence" value="ECO:0007669"/>
    <property type="project" value="UniProtKB-KW"/>
</dbReference>
<dbReference type="CDD" id="cd20353">
    <property type="entry name" value="Rcat_RBR_RNF216"/>
    <property type="match status" value="1"/>
</dbReference>
<comment type="caution">
    <text evidence="11">The sequence shown here is derived from an EMBL/GenBank/DDBJ whole genome shotgun (WGS) entry which is preliminary data.</text>
</comment>
<evidence type="ECO:0000256" key="6">
    <source>
        <dbReference type="ARBA" id="ARBA00022786"/>
    </source>
</evidence>
<evidence type="ECO:0000259" key="10">
    <source>
        <dbReference type="PROSITE" id="PS51873"/>
    </source>
</evidence>
<comment type="pathway">
    <text evidence="1">Protein modification; protein ubiquitination.</text>
</comment>
<dbReference type="InterPro" id="IPR044066">
    <property type="entry name" value="TRIAD_supradom"/>
</dbReference>
<evidence type="ECO:0000256" key="8">
    <source>
        <dbReference type="SAM" id="MobiDB-lite"/>
    </source>
</evidence>
<feature type="compositionally biased region" description="Acidic residues" evidence="8">
    <location>
        <begin position="10"/>
        <end position="21"/>
    </location>
</feature>
<dbReference type="Pfam" id="PF26191">
    <property type="entry name" value="RING-HC_RBR_RNF216"/>
    <property type="match status" value="1"/>
</dbReference>
<dbReference type="InterPro" id="IPR013083">
    <property type="entry name" value="Znf_RING/FYVE/PHD"/>
</dbReference>
<dbReference type="InterPro" id="IPR003892">
    <property type="entry name" value="CUE"/>
</dbReference>
<feature type="domain" description="CUE" evidence="9">
    <location>
        <begin position="25"/>
        <end position="68"/>
    </location>
</feature>
<evidence type="ECO:0000256" key="4">
    <source>
        <dbReference type="ARBA" id="ARBA00022737"/>
    </source>
</evidence>
<evidence type="ECO:0000256" key="7">
    <source>
        <dbReference type="ARBA" id="ARBA00022833"/>
    </source>
</evidence>
<evidence type="ECO:0000256" key="1">
    <source>
        <dbReference type="ARBA" id="ARBA00004906"/>
    </source>
</evidence>
<dbReference type="GO" id="GO:0008270">
    <property type="term" value="F:zinc ion binding"/>
    <property type="evidence" value="ECO:0007669"/>
    <property type="project" value="UniProtKB-KW"/>
</dbReference>
<evidence type="ECO:0000256" key="2">
    <source>
        <dbReference type="ARBA" id="ARBA00022679"/>
    </source>
</evidence>
<dbReference type="GO" id="GO:0043130">
    <property type="term" value="F:ubiquitin binding"/>
    <property type="evidence" value="ECO:0007669"/>
    <property type="project" value="InterPro"/>
</dbReference>
<dbReference type="PROSITE" id="PS51873">
    <property type="entry name" value="TRIAD"/>
    <property type="match status" value="1"/>
</dbReference>
<proteinExistence type="predicted"/>
<dbReference type="SUPFAM" id="SSF57850">
    <property type="entry name" value="RING/U-box"/>
    <property type="match status" value="3"/>
</dbReference>
<evidence type="ECO:0000256" key="5">
    <source>
        <dbReference type="ARBA" id="ARBA00022771"/>
    </source>
</evidence>
<name>A0A9N8E0F1_9STRA</name>
<dbReference type="AlphaFoldDB" id="A0A9N8E0F1"/>
<dbReference type="Proteomes" id="UP001153069">
    <property type="component" value="Unassembled WGS sequence"/>
</dbReference>
<dbReference type="InterPro" id="IPR051628">
    <property type="entry name" value="LUBAC_E3_Ligases"/>
</dbReference>
<dbReference type="OrthoDB" id="10009520at2759"/>
<accession>A0A9N8E0F1</accession>
<sequence length="554" mass="63102">MSHQEPQQVQDDDDSTDDEPEAPPVRMAELMQIMEFFPDVRTESALELLEEENNDVEEVLDRLVNMQGFYPKDVPQAAGTVPEPTSNAPKYDFMSPTSFVPSHRYKWQSVDHLVFRFPFLDARKTKALFEANHRKYAITHNAICQTILGTSNTAMELQDGRKFDELLLAVLFDKSSLKQDELALLRNIFKRQQPHSKRSIFLPLRAKLTPKHWSPRITCPILEEEIKHVQNEIVQLKLTLEKDIARRRARQASITAGEAMTCSCCYDEVAMDELVACRTEGHLFCEGCLSSYVENTIFGQGGFGVHPVTKEAATEILCCSGEGCYSGFDRFYLKKALPEKVLQKYDEIQAHMAIEQAGLRDNMYSCHNCEFMFEVPEEADFFACPMEGCHFEACRHCGEPPHFGKLCQEVEGARETLGRRRVEEAASNAVIRKCPSCRKGMMKTDGCNMITCPCRVRFCYCCNQRARTYRHFCQEPHCEHTDPPNTCYGKCPLYTNAEEDDKRAMREAASMEAANVESEALLIEDQHNVPWGAPRPKQTITIDVESILRTPRGS</sequence>
<keyword evidence="11" id="KW-0436">Ligase</keyword>
<dbReference type="Gene3D" id="3.30.40.10">
    <property type="entry name" value="Zinc/RING finger domain, C3HC4 (zinc finger)"/>
    <property type="match status" value="1"/>
</dbReference>
<dbReference type="InterPro" id="IPR047544">
    <property type="entry name" value="RING-HC_RBR_RNF216"/>
</dbReference>
<reference evidence="11" key="1">
    <citation type="submission" date="2020-06" db="EMBL/GenBank/DDBJ databases">
        <authorList>
            <consortium name="Plant Systems Biology data submission"/>
        </authorList>
    </citation>
    <scope>NUCLEOTIDE SEQUENCE</scope>
    <source>
        <strain evidence="11">D6</strain>
    </source>
</reference>
<dbReference type="EMBL" id="CAICTM010000425">
    <property type="protein sequence ID" value="CAB9510211.1"/>
    <property type="molecule type" value="Genomic_DNA"/>
</dbReference>
<evidence type="ECO:0000313" key="12">
    <source>
        <dbReference type="Proteomes" id="UP001153069"/>
    </source>
</evidence>
<gene>
    <name evidence="11" type="ORF">SEMRO_426_G140390.1</name>
</gene>
<keyword evidence="12" id="KW-1185">Reference proteome</keyword>
<dbReference type="InterPro" id="IPR047546">
    <property type="entry name" value="Rcat_RBR_RNF216"/>
</dbReference>
<keyword evidence="2" id="KW-0808">Transferase</keyword>
<protein>
    <submittedName>
        <fullName evidence="11">Protein ligase RNF216</fullName>
    </submittedName>
</protein>
<evidence type="ECO:0000313" key="11">
    <source>
        <dbReference type="EMBL" id="CAB9510211.1"/>
    </source>
</evidence>
<feature type="region of interest" description="Disordered" evidence="8">
    <location>
        <begin position="1"/>
        <end position="24"/>
    </location>
</feature>
<dbReference type="PANTHER" id="PTHR22770:SF47">
    <property type="entry name" value="E3 UBIQUITIN-PROTEIN LIGASE RNF216"/>
    <property type="match status" value="1"/>
</dbReference>
<dbReference type="GO" id="GO:0016874">
    <property type="term" value="F:ligase activity"/>
    <property type="evidence" value="ECO:0007669"/>
    <property type="project" value="UniProtKB-KW"/>
</dbReference>